<proteinExistence type="predicted"/>
<keyword evidence="4" id="KW-0378">Hydrolase</keyword>
<dbReference type="GO" id="GO:0008235">
    <property type="term" value="F:metalloexopeptidase activity"/>
    <property type="evidence" value="ECO:0007669"/>
    <property type="project" value="InterPro"/>
</dbReference>
<keyword evidence="4" id="KW-0121">Carboxypeptidase</keyword>
<comment type="caution">
    <text evidence="4">The sequence shown here is derived from an EMBL/GenBank/DDBJ whole genome shotgun (WGS) entry which is preliminary data.</text>
</comment>
<dbReference type="PANTHER" id="PTHR12147:SF26">
    <property type="entry name" value="PEPTIDASE M28 DOMAIN-CONTAINING PROTEIN"/>
    <property type="match status" value="1"/>
</dbReference>
<dbReference type="GO" id="GO:0004180">
    <property type="term" value="F:carboxypeptidase activity"/>
    <property type="evidence" value="ECO:0007669"/>
    <property type="project" value="UniProtKB-KW"/>
</dbReference>
<dbReference type="Pfam" id="PF02225">
    <property type="entry name" value="PA"/>
    <property type="match status" value="1"/>
</dbReference>
<name>A0A852U5U0_9ACTN</name>
<feature type="signal peptide" evidence="1">
    <location>
        <begin position="1"/>
        <end position="39"/>
    </location>
</feature>
<evidence type="ECO:0000313" key="4">
    <source>
        <dbReference type="EMBL" id="NYE49444.1"/>
    </source>
</evidence>
<evidence type="ECO:0000259" key="3">
    <source>
        <dbReference type="Pfam" id="PF04389"/>
    </source>
</evidence>
<feature type="chain" id="PRO_5032810576" evidence="1">
    <location>
        <begin position="40"/>
        <end position="508"/>
    </location>
</feature>
<evidence type="ECO:0000259" key="2">
    <source>
        <dbReference type="Pfam" id="PF02225"/>
    </source>
</evidence>
<feature type="domain" description="Peptidase M28" evidence="3">
    <location>
        <begin position="257"/>
        <end position="472"/>
    </location>
</feature>
<dbReference type="GO" id="GO:0006508">
    <property type="term" value="P:proteolysis"/>
    <property type="evidence" value="ECO:0007669"/>
    <property type="project" value="InterPro"/>
</dbReference>
<dbReference type="Gene3D" id="3.50.30.30">
    <property type="match status" value="1"/>
</dbReference>
<reference evidence="4 5" key="1">
    <citation type="submission" date="2020-07" db="EMBL/GenBank/DDBJ databases">
        <title>Sequencing the genomes of 1000 actinobacteria strains.</title>
        <authorList>
            <person name="Klenk H.-P."/>
        </authorList>
    </citation>
    <scope>NUCLEOTIDE SEQUENCE [LARGE SCALE GENOMIC DNA]</scope>
    <source>
        <strain evidence="4 5">CXB654</strain>
    </source>
</reference>
<dbReference type="Gene3D" id="3.40.630.10">
    <property type="entry name" value="Zn peptidases"/>
    <property type="match status" value="1"/>
</dbReference>
<dbReference type="EMBL" id="JACCCC010000001">
    <property type="protein sequence ID" value="NYE49444.1"/>
    <property type="molecule type" value="Genomic_DNA"/>
</dbReference>
<protein>
    <submittedName>
        <fullName evidence="4">Zn-dependent M28 family amino/carboxypeptidase</fullName>
    </submittedName>
</protein>
<dbReference type="InterPro" id="IPR007484">
    <property type="entry name" value="Peptidase_M28"/>
</dbReference>
<dbReference type="PANTHER" id="PTHR12147">
    <property type="entry name" value="METALLOPEPTIDASE M28 FAMILY MEMBER"/>
    <property type="match status" value="1"/>
</dbReference>
<sequence>MRTASGRSPRPAHKAKRRLAVGLAAAMAFGVGFAPAAQADDGRLPRLVKTDNIRAHMENLQTIADYNGGNRAHGTPGYDVAAMYVIDQLERAGYEPVKNTYEFDAWVENSTAELAQTAPEARDFAHGDDFITMSYSGAGDVTAPGVPVDADSADSGCEPGDFADFPDGAIAVVQRGTCTFEQKAVNAADAGAAAVVIFNHGATEGDTGPINGTVANLSAIPVVGASVAVGEALTSAGDDLELHVKVDSEVRTESSYNIIAETRHGRDDNVVVVGAHLDSVEEGSGMNDNASGSAAVLETAKQMRKLGRINNTVRFAFWGTEEQGLIGSTEYVEGLSEAERDEIALYLNFDMIGSPNFGRFVYDGRGELPGSIAPPSGSGAIQKVFEDHFAGRGLVSEPTEFSGRSDYSAFMEAGIASGGLFSGGDGTKTEEQVEYYGGTAGEDYDPNYHTAADDLDNINWDSVDQLSDAMAHSVETFADSTLPVNGVLRTQEAQQEIAFDRQADRWLR</sequence>
<dbReference type="InterPro" id="IPR003137">
    <property type="entry name" value="PA_domain"/>
</dbReference>
<keyword evidence="5" id="KW-1185">Reference proteome</keyword>
<evidence type="ECO:0000313" key="5">
    <source>
        <dbReference type="Proteomes" id="UP000589036"/>
    </source>
</evidence>
<keyword evidence="4" id="KW-0645">Protease</keyword>
<dbReference type="AlphaFoldDB" id="A0A852U5U0"/>
<accession>A0A852U5U0</accession>
<dbReference type="InterPro" id="IPR045175">
    <property type="entry name" value="M28_fam"/>
</dbReference>
<dbReference type="Proteomes" id="UP000589036">
    <property type="component" value="Unassembled WGS sequence"/>
</dbReference>
<feature type="domain" description="PA" evidence="2">
    <location>
        <begin position="141"/>
        <end position="233"/>
    </location>
</feature>
<dbReference type="SUPFAM" id="SSF53187">
    <property type="entry name" value="Zn-dependent exopeptidases"/>
    <property type="match status" value="1"/>
</dbReference>
<dbReference type="Pfam" id="PF04389">
    <property type="entry name" value="Peptidase_M28"/>
    <property type="match status" value="1"/>
</dbReference>
<gene>
    <name evidence="4" type="ORF">HDA32_004564</name>
</gene>
<dbReference type="InterPro" id="IPR046450">
    <property type="entry name" value="PA_dom_sf"/>
</dbReference>
<dbReference type="SUPFAM" id="SSF52025">
    <property type="entry name" value="PA domain"/>
    <property type="match status" value="1"/>
</dbReference>
<keyword evidence="1" id="KW-0732">Signal</keyword>
<organism evidence="4 5">
    <name type="scientific">Spinactinospora alkalitolerans</name>
    <dbReference type="NCBI Taxonomy" id="687207"/>
    <lineage>
        <taxon>Bacteria</taxon>
        <taxon>Bacillati</taxon>
        <taxon>Actinomycetota</taxon>
        <taxon>Actinomycetes</taxon>
        <taxon>Streptosporangiales</taxon>
        <taxon>Nocardiopsidaceae</taxon>
        <taxon>Spinactinospora</taxon>
    </lineage>
</organism>
<evidence type="ECO:0000256" key="1">
    <source>
        <dbReference type="SAM" id="SignalP"/>
    </source>
</evidence>